<keyword evidence="3" id="KW-1185">Reference proteome</keyword>
<gene>
    <name evidence="2" type="ORF">POSPLADRAFT_1059270</name>
</gene>
<evidence type="ECO:0000313" key="2">
    <source>
        <dbReference type="EMBL" id="OSX59974.1"/>
    </source>
</evidence>
<accession>A0A1X6MUB0</accession>
<evidence type="ECO:0000256" key="1">
    <source>
        <dbReference type="SAM" id="MobiDB-lite"/>
    </source>
</evidence>
<sequence>MYHTTLLTVLAEQATSAAIRPADAPTRSLHPEVSRRIHSTGEQHSPAIINESTTEVPRNHVGQTDHSAIRHIDLSQHQPRATKSINATKHVSKRVLSQSNRNQHPAVHSIPPSISFAARTRPSPPQAVGDAQPEDENHAHAAGRKPQSPGTTSLSTSIRHDPSASVAPTTPTSAASNSGELGSGPASVQNLQVPSSSPSANTVVSVTSTLRHQSTSPTLRATSPPSAPSSRDKGKGPTGIPNFRALIADMRASGKLAPPPVVDWVLRPVHALESDENDADEDDEPGRMSEMEHDLADMHVDRERDTHDIEDLYGPRVTPRLVGAVPAALRLRTPAGPRGTDRPRAEEHTVTVSLVFNWQEQCRAGVQKGERDDLDRMLANRSQRVLERTEAHIRRPLKGHSHRLSPKRRKSREDPSANFVIEGWLRSRQREDI</sequence>
<reference evidence="2 3" key="1">
    <citation type="submission" date="2017-04" db="EMBL/GenBank/DDBJ databases">
        <title>Genome Sequence of the Model Brown-Rot Fungus Postia placenta SB12.</title>
        <authorList>
            <consortium name="DOE Joint Genome Institute"/>
            <person name="Gaskell J."/>
            <person name="Kersten P."/>
            <person name="Larrondo L.F."/>
            <person name="Canessa P."/>
            <person name="Martinez D."/>
            <person name="Hibbett D."/>
            <person name="Schmoll M."/>
            <person name="Kubicek C.P."/>
            <person name="Martinez A.T."/>
            <person name="Yadav J."/>
            <person name="Master E."/>
            <person name="Magnuson J.K."/>
            <person name="James T."/>
            <person name="Yaver D."/>
            <person name="Berka R."/>
            <person name="Labutti K."/>
            <person name="Lipzen A."/>
            <person name="Aerts A."/>
            <person name="Barry K."/>
            <person name="Henrissat B."/>
            <person name="Blanchette R."/>
            <person name="Grigoriev I."/>
            <person name="Cullen D."/>
        </authorList>
    </citation>
    <scope>NUCLEOTIDE SEQUENCE [LARGE SCALE GENOMIC DNA]</scope>
    <source>
        <strain evidence="2 3">MAD-698-R-SB12</strain>
    </source>
</reference>
<name>A0A1X6MUB0_9APHY</name>
<feature type="region of interest" description="Disordered" evidence="1">
    <location>
        <begin position="389"/>
        <end position="416"/>
    </location>
</feature>
<feature type="region of interest" description="Disordered" evidence="1">
    <location>
        <begin position="115"/>
        <end position="241"/>
    </location>
</feature>
<protein>
    <submittedName>
        <fullName evidence="2">Uncharacterized protein</fullName>
    </submittedName>
</protein>
<organism evidence="2 3">
    <name type="scientific">Postia placenta MAD-698-R-SB12</name>
    <dbReference type="NCBI Taxonomy" id="670580"/>
    <lineage>
        <taxon>Eukaryota</taxon>
        <taxon>Fungi</taxon>
        <taxon>Dikarya</taxon>
        <taxon>Basidiomycota</taxon>
        <taxon>Agaricomycotina</taxon>
        <taxon>Agaricomycetes</taxon>
        <taxon>Polyporales</taxon>
        <taxon>Adustoporiaceae</taxon>
        <taxon>Rhodonia</taxon>
    </lineage>
</organism>
<dbReference type="AlphaFoldDB" id="A0A1X6MUB0"/>
<evidence type="ECO:0000313" key="3">
    <source>
        <dbReference type="Proteomes" id="UP000194127"/>
    </source>
</evidence>
<feature type="compositionally biased region" description="Low complexity" evidence="1">
    <location>
        <begin position="214"/>
        <end position="224"/>
    </location>
</feature>
<dbReference type="STRING" id="670580.A0A1X6MUB0"/>
<feature type="compositionally biased region" description="Low complexity" evidence="1">
    <location>
        <begin position="163"/>
        <end position="176"/>
    </location>
</feature>
<feature type="compositionally biased region" description="Polar residues" evidence="1">
    <location>
        <begin position="148"/>
        <end position="157"/>
    </location>
</feature>
<dbReference type="OrthoDB" id="10033786at2759"/>
<dbReference type="Proteomes" id="UP000194127">
    <property type="component" value="Unassembled WGS sequence"/>
</dbReference>
<dbReference type="RefSeq" id="XP_024336768.1">
    <property type="nucleotide sequence ID" value="XM_024481136.1"/>
</dbReference>
<dbReference type="EMBL" id="KZ110601">
    <property type="protein sequence ID" value="OSX59974.1"/>
    <property type="molecule type" value="Genomic_DNA"/>
</dbReference>
<feature type="compositionally biased region" description="Basic residues" evidence="1">
    <location>
        <begin position="394"/>
        <end position="410"/>
    </location>
</feature>
<dbReference type="GeneID" id="36326086"/>
<feature type="compositionally biased region" description="Polar residues" evidence="1">
    <location>
        <begin position="186"/>
        <end position="213"/>
    </location>
</feature>
<proteinExistence type="predicted"/>